<proteinExistence type="predicted"/>
<evidence type="ECO:0000256" key="1">
    <source>
        <dbReference type="SAM" id="MobiDB-lite"/>
    </source>
</evidence>
<reference evidence="2 3" key="1">
    <citation type="submission" date="2024-03" db="EMBL/GenBank/DDBJ databases">
        <authorList>
            <consortium name="ELIXIR-Norway"/>
            <consortium name="Elixir Norway"/>
        </authorList>
    </citation>
    <scope>NUCLEOTIDE SEQUENCE [LARGE SCALE GENOMIC DNA]</scope>
</reference>
<feature type="region of interest" description="Disordered" evidence="1">
    <location>
        <begin position="58"/>
        <end position="90"/>
    </location>
</feature>
<accession>A0ABP1B5B2</accession>
<organism evidence="2 3">
    <name type="scientific">Sphagnum jensenii</name>
    <dbReference type="NCBI Taxonomy" id="128206"/>
    <lineage>
        <taxon>Eukaryota</taxon>
        <taxon>Viridiplantae</taxon>
        <taxon>Streptophyta</taxon>
        <taxon>Embryophyta</taxon>
        <taxon>Bryophyta</taxon>
        <taxon>Sphagnophytina</taxon>
        <taxon>Sphagnopsida</taxon>
        <taxon>Sphagnales</taxon>
        <taxon>Sphagnaceae</taxon>
        <taxon>Sphagnum</taxon>
    </lineage>
</organism>
<protein>
    <submittedName>
        <fullName evidence="2">Uncharacterized protein</fullName>
    </submittedName>
</protein>
<gene>
    <name evidence="2" type="ORF">CSSPJE1EN2_LOCUS13003</name>
</gene>
<dbReference type="EMBL" id="OZ023703">
    <property type="protein sequence ID" value="CAK9870335.1"/>
    <property type="molecule type" value="Genomic_DNA"/>
</dbReference>
<evidence type="ECO:0000313" key="2">
    <source>
        <dbReference type="EMBL" id="CAK9870335.1"/>
    </source>
</evidence>
<keyword evidence="3" id="KW-1185">Reference proteome</keyword>
<sequence length="103" mass="11418">MRTHGRSQFARIFRVTGHEPNASGSSDSEVLLFHPRRVRFWARGADASSLLIGSCRPKSGSIDRSARPYGSSRDAAPPLAPMNKMSEDELEECQGRNIATFIR</sequence>
<dbReference type="Proteomes" id="UP001497522">
    <property type="component" value="Chromosome 2"/>
</dbReference>
<name>A0ABP1B5B2_9BRYO</name>
<evidence type="ECO:0000313" key="3">
    <source>
        <dbReference type="Proteomes" id="UP001497522"/>
    </source>
</evidence>